<dbReference type="PANTHER" id="PTHR18867:SF12">
    <property type="entry name" value="DNA REPAIR PROTEIN RAD50"/>
    <property type="match status" value="1"/>
</dbReference>
<feature type="coiled-coil region" evidence="14">
    <location>
        <begin position="756"/>
        <end position="783"/>
    </location>
</feature>
<feature type="coiled-coil region" evidence="14">
    <location>
        <begin position="219"/>
        <end position="361"/>
    </location>
</feature>
<keyword evidence="8" id="KW-0378">Hydrolase</keyword>
<evidence type="ECO:0000256" key="14">
    <source>
        <dbReference type="SAM" id="Coils"/>
    </source>
</evidence>
<dbReference type="SUPFAM" id="SSF52540">
    <property type="entry name" value="P-loop containing nucleoside triphosphate hydrolases"/>
    <property type="match status" value="2"/>
</dbReference>
<name>A0ABR2UKF6_9PEZI</name>
<evidence type="ECO:0000256" key="13">
    <source>
        <dbReference type="ARBA" id="ARBA00049360"/>
    </source>
</evidence>
<keyword evidence="9" id="KW-0862">Zinc</keyword>
<comment type="subcellular location">
    <subcellularLocation>
        <location evidence="3">Chromosome</location>
    </subcellularLocation>
    <subcellularLocation>
        <location evidence="2">Nucleus</location>
    </subcellularLocation>
</comment>
<evidence type="ECO:0000256" key="6">
    <source>
        <dbReference type="ARBA" id="ARBA00022723"/>
    </source>
</evidence>
<evidence type="ECO:0000256" key="10">
    <source>
        <dbReference type="ARBA" id="ARBA00023054"/>
    </source>
</evidence>
<dbReference type="PANTHER" id="PTHR18867">
    <property type="entry name" value="RAD50"/>
    <property type="match status" value="1"/>
</dbReference>
<dbReference type="Pfam" id="PF13558">
    <property type="entry name" value="SbcC_Walker_B"/>
    <property type="match status" value="1"/>
</dbReference>
<keyword evidence="12" id="KW-0539">Nucleus</keyword>
<reference evidence="16 17" key="1">
    <citation type="journal article" date="2024" name="J. Plant Pathol.">
        <title>Sequence and assembly of the genome of Seiridium unicorne, isolate CBS 538.82, causal agent of cypress canker disease.</title>
        <authorList>
            <person name="Scali E."/>
            <person name="Rocca G.D."/>
            <person name="Danti R."/>
            <person name="Garbelotto M."/>
            <person name="Barberini S."/>
            <person name="Baroncelli R."/>
            <person name="Emiliani G."/>
        </authorList>
    </citation>
    <scope>NUCLEOTIDE SEQUENCE [LARGE SCALE GENOMIC DNA]</scope>
    <source>
        <strain evidence="16 17">BM-138-508</strain>
    </source>
</reference>
<evidence type="ECO:0000256" key="3">
    <source>
        <dbReference type="ARBA" id="ARBA00004286"/>
    </source>
</evidence>
<gene>
    <name evidence="16" type="ORF">SUNI508_10706</name>
</gene>
<sequence>MSKIDKLSISGVRSFAPMNRETLQFHSPLTLIVGYNGSGKTTIIECLKYATTGEQPPNSKGGAFIHDPKLLGEREVLAQVKLKFITPPNTAHVVTRSLQLTVKKTARSVKTLESAMETKPLHGQRSSVTSKQMDMDDLVAKTLGVAPAILESVIFCHQDESLWPMSEPASLKKRFDEIFEAQKYIKAIDNLKVIRKKKGEELNKWKTEQVHCKANKDKADRCETRCLQLQEEIEKLRIQCNETQLEIEQAGRDAREKHEQANSFLDIVNELKNKEYQLKIREDNVEELRQSIEELSESDAWLEETLGQYEAKVARYEQEHEESKQQHNEYHKELQNTRKNLDAKMSEQGKLQSDKERYERQLISRIELVHQAAQTHSIRGFDGGNLDDRQVKQFNDRIQKMLVDKKRELEHMQKENAEEQDKKTAVITDLEGSKSSWAQERQTAKNRIGALEKRGNGIQNLLNSIDVDEGAKAVLDSSYAELGRSLQKAITDLQSSGIDAKLQQENESLVKVEAENDRLGRELVECTRLAQDRAQLDLRKKELAEKKRKSDALRNTWSDKITGLLGGTWKDESIDRHFQQVLEEKTRVLQEATRIRDDTLQNHKQAQFSLSSAREKAKRRDAELEACKNAVRDTLKEISPDKPAIIDELPQRTEELEETILSLEKEISLFDEMKEFYGKCQKAMNKNNKCLVCDRVFGAISEKSKLAQRIKDAFDDNNKTQSQQELDGYEEDLGKLRLVRPQYDTYLKLSNGKPELDRELQSLKEQEEVLITLLEEKDQLVREKTEDRQDIESMNKTVSEISHTYRDIVEAEAQVDRIMSQQQSSGTMRSPDEIRELQDNCNEQLRAIKSRISKCQGDRQQMRDTVSRLELEKEQLNNKVNNASQQLERKRDVMNQLQVVRDDIGNQRTTIQKADEELASIEPEIAKARALRDDVMQRGRAKEKKITDERNELSGSVSELRMVDGDIRDYIDRGGPSNLVTNQRAIQGLNQVIERIEKDMNELAVRTNKLKEEISDSARRKKNIGDNLNYRKNLRQIETLKGEIRGLESRNASEDYDRLINESENLESTRAKLLAERGSLMGTMKSKDEELKTLMRDYETEYKDAGFKYREAHIMVETTKAAMEDLANYNTALDHAIMQYHTLKMDEVNRIAQELWREVYQGTDIDAILIRSESENSTTSRRAYNYRVCMVKGDTEMDMRGRCSAGQKVLACIIIRLALAESFGTNCGLIALDEPTTNLDSDNIRALAHSLHDLISKREGQSNFQLIIITHDEEFLRHMKCSDFADTFYRVKRDESQNSIIRSESIMRLDE</sequence>
<evidence type="ECO:0000259" key="15">
    <source>
        <dbReference type="Pfam" id="PF13476"/>
    </source>
</evidence>
<feature type="domain" description="Rad50/SbcC-type AAA" evidence="15">
    <location>
        <begin position="6"/>
        <end position="239"/>
    </location>
</feature>
<feature type="coiled-coil region" evidence="14">
    <location>
        <begin position="986"/>
        <end position="1076"/>
    </location>
</feature>
<dbReference type="Gene3D" id="3.40.50.300">
    <property type="entry name" value="P-loop containing nucleotide triphosphate hydrolases"/>
    <property type="match status" value="2"/>
</dbReference>
<evidence type="ECO:0000256" key="8">
    <source>
        <dbReference type="ARBA" id="ARBA00022801"/>
    </source>
</evidence>
<evidence type="ECO:0000256" key="12">
    <source>
        <dbReference type="ARBA" id="ARBA00023242"/>
    </source>
</evidence>
<keyword evidence="5" id="KW-0158">Chromosome</keyword>
<protein>
    <submittedName>
        <fullName evidence="16">DNA repaire protein UVS6</fullName>
    </submittedName>
</protein>
<feature type="coiled-coil region" evidence="14">
    <location>
        <begin position="395"/>
        <end position="422"/>
    </location>
</feature>
<accession>A0ABR2UKF6</accession>
<dbReference type="Gene3D" id="1.10.287.1490">
    <property type="match status" value="1"/>
</dbReference>
<comment type="catalytic activity">
    <reaction evidence="13">
        <text>ATP + H2O = ADP + phosphate + H(+)</text>
        <dbReference type="Rhea" id="RHEA:13065"/>
        <dbReference type="ChEBI" id="CHEBI:15377"/>
        <dbReference type="ChEBI" id="CHEBI:15378"/>
        <dbReference type="ChEBI" id="CHEBI:30616"/>
        <dbReference type="ChEBI" id="CHEBI:43474"/>
        <dbReference type="ChEBI" id="CHEBI:456216"/>
    </reaction>
</comment>
<dbReference type="InterPro" id="IPR038729">
    <property type="entry name" value="Rad50/SbcC_AAA"/>
</dbReference>
<evidence type="ECO:0000256" key="2">
    <source>
        <dbReference type="ARBA" id="ARBA00004123"/>
    </source>
</evidence>
<keyword evidence="7" id="KW-0227">DNA damage</keyword>
<dbReference type="NCBIfam" id="TIGR00606">
    <property type="entry name" value="rad50"/>
    <property type="match status" value="1"/>
</dbReference>
<evidence type="ECO:0000256" key="7">
    <source>
        <dbReference type="ARBA" id="ARBA00022763"/>
    </source>
</evidence>
<evidence type="ECO:0000256" key="5">
    <source>
        <dbReference type="ARBA" id="ARBA00022454"/>
    </source>
</evidence>
<keyword evidence="6" id="KW-0479">Metal-binding</keyword>
<dbReference type="EMBL" id="JARVKF010000420">
    <property type="protein sequence ID" value="KAK9414936.1"/>
    <property type="molecule type" value="Genomic_DNA"/>
</dbReference>
<keyword evidence="10 14" id="KW-0175">Coiled coil</keyword>
<evidence type="ECO:0000256" key="1">
    <source>
        <dbReference type="ARBA" id="ARBA00001947"/>
    </source>
</evidence>
<feature type="coiled-coil region" evidence="14">
    <location>
        <begin position="859"/>
        <end position="900"/>
    </location>
</feature>
<dbReference type="InterPro" id="IPR004584">
    <property type="entry name" value="Rad50_eukaryotes"/>
</dbReference>
<comment type="caution">
    <text evidence="16">The sequence shown here is derived from an EMBL/GenBank/DDBJ whole genome shotgun (WGS) entry which is preliminary data.</text>
</comment>
<comment type="cofactor">
    <cofactor evidence="1">
        <name>Zn(2+)</name>
        <dbReference type="ChEBI" id="CHEBI:29105"/>
    </cofactor>
</comment>
<evidence type="ECO:0000313" key="17">
    <source>
        <dbReference type="Proteomes" id="UP001408356"/>
    </source>
</evidence>
<organism evidence="16 17">
    <name type="scientific">Seiridium unicorne</name>
    <dbReference type="NCBI Taxonomy" id="138068"/>
    <lineage>
        <taxon>Eukaryota</taxon>
        <taxon>Fungi</taxon>
        <taxon>Dikarya</taxon>
        <taxon>Ascomycota</taxon>
        <taxon>Pezizomycotina</taxon>
        <taxon>Sordariomycetes</taxon>
        <taxon>Xylariomycetidae</taxon>
        <taxon>Amphisphaeriales</taxon>
        <taxon>Sporocadaceae</taxon>
        <taxon>Seiridium</taxon>
    </lineage>
</organism>
<dbReference type="Pfam" id="PF13476">
    <property type="entry name" value="AAA_23"/>
    <property type="match status" value="1"/>
</dbReference>
<proteinExistence type="inferred from homology"/>
<keyword evidence="11" id="KW-0234">DNA repair</keyword>
<evidence type="ECO:0000313" key="16">
    <source>
        <dbReference type="EMBL" id="KAK9414936.1"/>
    </source>
</evidence>
<comment type="similarity">
    <text evidence="4">Belongs to the SMC family. RAD50 subfamily.</text>
</comment>
<evidence type="ECO:0000256" key="9">
    <source>
        <dbReference type="ARBA" id="ARBA00022833"/>
    </source>
</evidence>
<evidence type="ECO:0000256" key="4">
    <source>
        <dbReference type="ARBA" id="ARBA00009439"/>
    </source>
</evidence>
<evidence type="ECO:0000256" key="11">
    <source>
        <dbReference type="ARBA" id="ARBA00023204"/>
    </source>
</evidence>
<dbReference type="Proteomes" id="UP001408356">
    <property type="component" value="Unassembled WGS sequence"/>
</dbReference>
<dbReference type="InterPro" id="IPR027417">
    <property type="entry name" value="P-loop_NTPase"/>
</dbReference>
<keyword evidence="17" id="KW-1185">Reference proteome</keyword>
<feature type="coiled-coil region" evidence="14">
    <location>
        <begin position="502"/>
        <end position="546"/>
    </location>
</feature>